<evidence type="ECO:0000256" key="7">
    <source>
        <dbReference type="ARBA" id="ARBA00039058"/>
    </source>
</evidence>
<evidence type="ECO:0000256" key="8">
    <source>
        <dbReference type="ARBA" id="ARBA00039866"/>
    </source>
</evidence>
<comment type="pathway">
    <text evidence="1">Lipid metabolism.</text>
</comment>
<reference evidence="11" key="1">
    <citation type="submission" date="2020-10" db="EMBL/GenBank/DDBJ databases">
        <title>Connecting structure to function with the recovery of over 1000 high-quality activated sludge metagenome-assembled genomes encoding full-length rRNA genes using long-read sequencing.</title>
        <authorList>
            <person name="Singleton C.M."/>
            <person name="Petriglieri F."/>
            <person name="Kristensen J.M."/>
            <person name="Kirkegaard R.H."/>
            <person name="Michaelsen T.Y."/>
            <person name="Andersen M.H."/>
            <person name="Karst S.M."/>
            <person name="Dueholm M.S."/>
            <person name="Nielsen P.H."/>
            <person name="Albertsen M."/>
        </authorList>
    </citation>
    <scope>NUCLEOTIDE SEQUENCE</scope>
    <source>
        <strain evidence="11">EsbW_18-Q3-R4-48_MAXAC.044</strain>
    </source>
</reference>
<evidence type="ECO:0000256" key="2">
    <source>
        <dbReference type="ARBA" id="ARBA00022516"/>
    </source>
</evidence>
<keyword evidence="2" id="KW-0444">Lipid biosynthesis</keyword>
<comment type="similarity">
    <text evidence="6">Belongs to the acetyltransferase family. OlsB subfamily.</text>
</comment>
<evidence type="ECO:0000256" key="5">
    <source>
        <dbReference type="ARBA" id="ARBA00023315"/>
    </source>
</evidence>
<name>A0A9D7F531_9RHOO</name>
<dbReference type="PANTHER" id="PTHR37323">
    <property type="entry name" value="GCN5-RELATED N-ACETYLTRANSFERASE"/>
    <property type="match status" value="1"/>
</dbReference>
<dbReference type="PANTHER" id="PTHR37323:SF1">
    <property type="entry name" value="L-ORNITHINE N(ALPHA)-ACYLTRANSFERASE"/>
    <property type="match status" value="1"/>
</dbReference>
<sequence>MTTTSLNCLQHAKPVRHKLSVGLAHSEREILEAQKLRYRIFAGELGANLPTRTPGVDQDIYDTYCEHLVVRDENSGAVVGTYRILSPENARQIGSYYSENEFDLTRLQHLRPRMVEIGRSCVHADYRTGSTITLLWAGLAKYMLENRYDYLIGCASISMADGGHAAASLFNRLGENMSPIEYRVFPRCPLPLAALKNDLPAELPPLIKGYLRAGAYVCGDPAWDPDFNTADLPILMPMSRLDGRYAKHFMGKAD</sequence>
<dbReference type="GO" id="GO:0043810">
    <property type="term" value="F:ornithine-acyl [acyl carrier protein] N-acyltransferase activity"/>
    <property type="evidence" value="ECO:0007669"/>
    <property type="project" value="UniProtKB-EC"/>
</dbReference>
<evidence type="ECO:0000313" key="12">
    <source>
        <dbReference type="Proteomes" id="UP000886602"/>
    </source>
</evidence>
<dbReference type="Pfam" id="PF13444">
    <property type="entry name" value="Acetyltransf_5"/>
    <property type="match status" value="1"/>
</dbReference>
<evidence type="ECO:0000256" key="6">
    <source>
        <dbReference type="ARBA" id="ARBA00038095"/>
    </source>
</evidence>
<evidence type="ECO:0000256" key="9">
    <source>
        <dbReference type="ARBA" id="ARBA00045724"/>
    </source>
</evidence>
<dbReference type="InterPro" id="IPR052351">
    <property type="entry name" value="Ornithine_N-alpha-AT"/>
</dbReference>
<protein>
    <recommendedName>
        <fullName evidence="8">L-ornithine N(alpha)-acyltransferase</fullName>
        <ecNumber evidence="7">2.3.2.30</ecNumber>
    </recommendedName>
</protein>
<dbReference type="GO" id="GO:0006629">
    <property type="term" value="P:lipid metabolic process"/>
    <property type="evidence" value="ECO:0007669"/>
    <property type="project" value="UniProtKB-KW"/>
</dbReference>
<keyword evidence="3" id="KW-0808">Transferase</keyword>
<evidence type="ECO:0000256" key="1">
    <source>
        <dbReference type="ARBA" id="ARBA00005189"/>
    </source>
</evidence>
<dbReference type="Proteomes" id="UP000886602">
    <property type="component" value="Unassembled WGS sequence"/>
</dbReference>
<evidence type="ECO:0000256" key="10">
    <source>
        <dbReference type="ARBA" id="ARBA00047785"/>
    </source>
</evidence>
<evidence type="ECO:0000256" key="4">
    <source>
        <dbReference type="ARBA" id="ARBA00023098"/>
    </source>
</evidence>
<proteinExistence type="inferred from homology"/>
<comment type="catalytic activity">
    <reaction evidence="10">
        <text>a (3R)-hydroxyacyl-[ACP] + L-ornithine = a lyso-ornithine lipid + holo-[ACP] + H(+)</text>
        <dbReference type="Rhea" id="RHEA:20633"/>
        <dbReference type="Rhea" id="RHEA-COMP:9685"/>
        <dbReference type="Rhea" id="RHEA-COMP:9945"/>
        <dbReference type="ChEBI" id="CHEBI:15378"/>
        <dbReference type="ChEBI" id="CHEBI:46911"/>
        <dbReference type="ChEBI" id="CHEBI:64479"/>
        <dbReference type="ChEBI" id="CHEBI:78827"/>
        <dbReference type="ChEBI" id="CHEBI:138482"/>
        <dbReference type="EC" id="2.3.2.30"/>
    </reaction>
    <physiologicalReaction direction="left-to-right" evidence="10">
        <dbReference type="Rhea" id="RHEA:20634"/>
    </physiologicalReaction>
</comment>
<dbReference type="InterPro" id="IPR016181">
    <property type="entry name" value="Acyl_CoA_acyltransferase"/>
</dbReference>
<evidence type="ECO:0000256" key="3">
    <source>
        <dbReference type="ARBA" id="ARBA00022679"/>
    </source>
</evidence>
<dbReference type="Gene3D" id="3.40.630.30">
    <property type="match status" value="1"/>
</dbReference>
<keyword evidence="5" id="KW-0012">Acyltransferase</keyword>
<comment type="caution">
    <text evidence="11">The sequence shown here is derived from an EMBL/GenBank/DDBJ whole genome shotgun (WGS) entry which is preliminary data.</text>
</comment>
<organism evidence="11 12">
    <name type="scientific">Candidatus Propionivibrio dominans</name>
    <dbReference type="NCBI Taxonomy" id="2954373"/>
    <lineage>
        <taxon>Bacteria</taxon>
        <taxon>Pseudomonadati</taxon>
        <taxon>Pseudomonadota</taxon>
        <taxon>Betaproteobacteria</taxon>
        <taxon>Rhodocyclales</taxon>
        <taxon>Rhodocyclaceae</taxon>
        <taxon>Propionivibrio</taxon>
    </lineage>
</organism>
<dbReference type="AlphaFoldDB" id="A0A9D7F531"/>
<accession>A0A9D7F531</accession>
<evidence type="ECO:0000313" key="11">
    <source>
        <dbReference type="EMBL" id="MBK7422229.1"/>
    </source>
</evidence>
<dbReference type="SUPFAM" id="SSF55729">
    <property type="entry name" value="Acyl-CoA N-acyltransferases (Nat)"/>
    <property type="match status" value="1"/>
</dbReference>
<keyword evidence="4" id="KW-0443">Lipid metabolism</keyword>
<dbReference type="EMBL" id="JADJNC010000004">
    <property type="protein sequence ID" value="MBK7422229.1"/>
    <property type="molecule type" value="Genomic_DNA"/>
</dbReference>
<comment type="function">
    <text evidence="9">Catalyzes the first step in the biosynthesis of ornithine lipids, which are phosphorus-free membrane lipids. Catalyzes the 3-hydroxyacyl-acyl carrier protein-dependent acylation of ornithine to form lyso-ornithine lipid (LOL).</text>
</comment>
<dbReference type="EC" id="2.3.2.30" evidence="7"/>
<gene>
    <name evidence="11" type="ORF">IPJ48_03530</name>
</gene>